<organism evidence="2 3">
    <name type="scientific">Lentithecium fluviatile CBS 122367</name>
    <dbReference type="NCBI Taxonomy" id="1168545"/>
    <lineage>
        <taxon>Eukaryota</taxon>
        <taxon>Fungi</taxon>
        <taxon>Dikarya</taxon>
        <taxon>Ascomycota</taxon>
        <taxon>Pezizomycotina</taxon>
        <taxon>Dothideomycetes</taxon>
        <taxon>Pleosporomycetidae</taxon>
        <taxon>Pleosporales</taxon>
        <taxon>Massarineae</taxon>
        <taxon>Lentitheciaceae</taxon>
        <taxon>Lentithecium</taxon>
    </lineage>
</organism>
<dbReference type="Gene3D" id="3.30.710.10">
    <property type="entry name" value="Potassium Channel Kv1.1, Chain A"/>
    <property type="match status" value="1"/>
</dbReference>
<feature type="region of interest" description="Disordered" evidence="1">
    <location>
        <begin position="1"/>
        <end position="29"/>
    </location>
</feature>
<dbReference type="Proteomes" id="UP000799291">
    <property type="component" value="Unassembled WGS sequence"/>
</dbReference>
<dbReference type="EMBL" id="MU005622">
    <property type="protein sequence ID" value="KAF2677503.1"/>
    <property type="molecule type" value="Genomic_DNA"/>
</dbReference>
<protein>
    <recommendedName>
        <fullName evidence="4">BTB domain-containing protein</fullName>
    </recommendedName>
</protein>
<evidence type="ECO:0000313" key="3">
    <source>
        <dbReference type="Proteomes" id="UP000799291"/>
    </source>
</evidence>
<accession>A0A6G1IHP6</accession>
<proteinExistence type="predicted"/>
<dbReference type="SUPFAM" id="SSF54695">
    <property type="entry name" value="POZ domain"/>
    <property type="match status" value="1"/>
</dbReference>
<keyword evidence="3" id="KW-1185">Reference proteome</keyword>
<name>A0A6G1IHP6_9PLEO</name>
<dbReference type="InterPro" id="IPR011333">
    <property type="entry name" value="SKP1/BTB/POZ_sf"/>
</dbReference>
<evidence type="ECO:0008006" key="4">
    <source>
        <dbReference type="Google" id="ProtNLM"/>
    </source>
</evidence>
<dbReference type="AlphaFoldDB" id="A0A6G1IHP6"/>
<sequence length="221" mass="24889">MTTTRGVQKRAPDDSTPPTNETKKVKKNEPANDVELGLGYYHGSAEFSDITIHYSHEGKIFHGHKIGSESKEIVLKGDDPDSIGQMLSWAYTCKLPIACDQDEYYDEAHDVDLDLVHPLVGIWRVANKYETPLLQVHATREFKESLKLWMANAEYDYKFEEEEVTLQFTEPVKSIYETAGPQGTGSLLPPLLDFCSHNPSHIFGSEGRHVQAGRGCFKEDT</sequence>
<evidence type="ECO:0000256" key="1">
    <source>
        <dbReference type="SAM" id="MobiDB-lite"/>
    </source>
</evidence>
<gene>
    <name evidence="2" type="ORF">K458DRAFT_395999</name>
</gene>
<evidence type="ECO:0000313" key="2">
    <source>
        <dbReference type="EMBL" id="KAF2677503.1"/>
    </source>
</evidence>
<reference evidence="2" key="1">
    <citation type="journal article" date="2020" name="Stud. Mycol.">
        <title>101 Dothideomycetes genomes: a test case for predicting lifestyles and emergence of pathogens.</title>
        <authorList>
            <person name="Haridas S."/>
            <person name="Albert R."/>
            <person name="Binder M."/>
            <person name="Bloem J."/>
            <person name="Labutti K."/>
            <person name="Salamov A."/>
            <person name="Andreopoulos B."/>
            <person name="Baker S."/>
            <person name="Barry K."/>
            <person name="Bills G."/>
            <person name="Bluhm B."/>
            <person name="Cannon C."/>
            <person name="Castanera R."/>
            <person name="Culley D."/>
            <person name="Daum C."/>
            <person name="Ezra D."/>
            <person name="Gonzalez J."/>
            <person name="Henrissat B."/>
            <person name="Kuo A."/>
            <person name="Liang C."/>
            <person name="Lipzen A."/>
            <person name="Lutzoni F."/>
            <person name="Magnuson J."/>
            <person name="Mondo S."/>
            <person name="Nolan M."/>
            <person name="Ohm R."/>
            <person name="Pangilinan J."/>
            <person name="Park H.-J."/>
            <person name="Ramirez L."/>
            <person name="Alfaro M."/>
            <person name="Sun H."/>
            <person name="Tritt A."/>
            <person name="Yoshinaga Y."/>
            <person name="Zwiers L.-H."/>
            <person name="Turgeon B."/>
            <person name="Goodwin S."/>
            <person name="Spatafora J."/>
            <person name="Crous P."/>
            <person name="Grigoriev I."/>
        </authorList>
    </citation>
    <scope>NUCLEOTIDE SEQUENCE</scope>
    <source>
        <strain evidence="2">CBS 122367</strain>
    </source>
</reference>
<dbReference type="CDD" id="cd18186">
    <property type="entry name" value="BTB_POZ_ZBTB_KLHL-like"/>
    <property type="match status" value="1"/>
</dbReference>